<dbReference type="EMBL" id="BMMU01000028">
    <property type="protein sequence ID" value="GGJ58428.1"/>
    <property type="molecule type" value="Genomic_DNA"/>
</dbReference>
<dbReference type="AlphaFoldDB" id="A0A917LEM3"/>
<organism evidence="1 2">
    <name type="scientific">Streptomyces lacrimifluminis</name>
    <dbReference type="NCBI Taxonomy" id="1500077"/>
    <lineage>
        <taxon>Bacteria</taxon>
        <taxon>Bacillati</taxon>
        <taxon>Actinomycetota</taxon>
        <taxon>Actinomycetes</taxon>
        <taxon>Kitasatosporales</taxon>
        <taxon>Streptomycetaceae</taxon>
        <taxon>Streptomyces</taxon>
    </lineage>
</organism>
<dbReference type="Proteomes" id="UP000625682">
    <property type="component" value="Unassembled WGS sequence"/>
</dbReference>
<comment type="caution">
    <text evidence="1">The sequence shown here is derived from an EMBL/GenBank/DDBJ whole genome shotgun (WGS) entry which is preliminary data.</text>
</comment>
<accession>A0A917LEM3</accession>
<evidence type="ECO:0000313" key="2">
    <source>
        <dbReference type="Proteomes" id="UP000625682"/>
    </source>
</evidence>
<protein>
    <submittedName>
        <fullName evidence="1">Uncharacterized protein</fullName>
    </submittedName>
</protein>
<sequence length="69" mass="7682">MDGSVLDPLCAAWEDCHDRLGWARVVYHRPAADLVFRAAGLLERFPRYAGTRNAWQDVTAGRAAVDRPA</sequence>
<name>A0A917LEM3_9ACTN</name>
<dbReference type="RefSeq" id="WP_229695511.1">
    <property type="nucleotide sequence ID" value="NZ_BAABER010000029.1"/>
</dbReference>
<gene>
    <name evidence="1" type="ORF">GCM10012282_64770</name>
</gene>
<reference evidence="1" key="1">
    <citation type="journal article" date="2014" name="Int. J. Syst. Evol. Microbiol.">
        <title>Complete genome sequence of Corynebacterium casei LMG S-19264T (=DSM 44701T), isolated from a smear-ripened cheese.</title>
        <authorList>
            <consortium name="US DOE Joint Genome Institute (JGI-PGF)"/>
            <person name="Walter F."/>
            <person name="Albersmeier A."/>
            <person name="Kalinowski J."/>
            <person name="Ruckert C."/>
        </authorList>
    </citation>
    <scope>NUCLEOTIDE SEQUENCE</scope>
    <source>
        <strain evidence="1">CGMCC 4.7272</strain>
    </source>
</reference>
<reference evidence="1" key="2">
    <citation type="submission" date="2020-09" db="EMBL/GenBank/DDBJ databases">
        <authorList>
            <person name="Sun Q."/>
            <person name="Zhou Y."/>
        </authorList>
    </citation>
    <scope>NUCLEOTIDE SEQUENCE</scope>
    <source>
        <strain evidence="1">CGMCC 4.7272</strain>
    </source>
</reference>
<keyword evidence="2" id="KW-1185">Reference proteome</keyword>
<proteinExistence type="predicted"/>
<evidence type="ECO:0000313" key="1">
    <source>
        <dbReference type="EMBL" id="GGJ58428.1"/>
    </source>
</evidence>